<accession>A0A7R8VNB8</accession>
<reference evidence="2" key="1">
    <citation type="submission" date="2020-11" db="EMBL/GenBank/DDBJ databases">
        <authorList>
            <person name="Tran Van P."/>
        </authorList>
    </citation>
    <scope>NUCLEOTIDE SEQUENCE</scope>
</reference>
<dbReference type="EMBL" id="OA568609">
    <property type="protein sequence ID" value="CAD7201711.1"/>
    <property type="molecule type" value="Genomic_DNA"/>
</dbReference>
<gene>
    <name evidence="2" type="ORF">TDIB3V08_LOCUS7906</name>
</gene>
<proteinExistence type="predicted"/>
<evidence type="ECO:0000256" key="1">
    <source>
        <dbReference type="SAM" id="MobiDB-lite"/>
    </source>
</evidence>
<feature type="compositionally biased region" description="Gly residues" evidence="1">
    <location>
        <begin position="78"/>
        <end position="88"/>
    </location>
</feature>
<evidence type="ECO:0000313" key="2">
    <source>
        <dbReference type="EMBL" id="CAD7201711.1"/>
    </source>
</evidence>
<protein>
    <submittedName>
        <fullName evidence="2">Uncharacterized protein</fullName>
    </submittedName>
</protein>
<feature type="region of interest" description="Disordered" evidence="1">
    <location>
        <begin position="136"/>
        <end position="162"/>
    </location>
</feature>
<feature type="compositionally biased region" description="Basic and acidic residues" evidence="1">
    <location>
        <begin position="98"/>
        <end position="110"/>
    </location>
</feature>
<name>A0A7R8VNB8_TIMDO</name>
<organism evidence="2">
    <name type="scientific">Timema douglasi</name>
    <name type="common">Walking stick</name>
    <dbReference type="NCBI Taxonomy" id="61478"/>
    <lineage>
        <taxon>Eukaryota</taxon>
        <taxon>Metazoa</taxon>
        <taxon>Ecdysozoa</taxon>
        <taxon>Arthropoda</taxon>
        <taxon>Hexapoda</taxon>
        <taxon>Insecta</taxon>
        <taxon>Pterygota</taxon>
        <taxon>Neoptera</taxon>
        <taxon>Polyneoptera</taxon>
        <taxon>Phasmatodea</taxon>
        <taxon>Timematodea</taxon>
        <taxon>Timematoidea</taxon>
        <taxon>Timematidae</taxon>
        <taxon>Timema</taxon>
    </lineage>
</organism>
<sequence>MDDGSLDPAPSRRSPWLQSRVQGLVQSLHVQQRQWRSNQRGANKWRQYVPAPLRRLKRLFSTNSEPDLLVDDDWDFGAGPGEPQGSGSDGDEVTAYSAERKVSGSLHHESEEDFQWTQSGTASKLQEPNKQYYVLTPESDAGSSGGDGMTQWRRSRSDADSDKAGVEAGAAVMASPQDNRGVSPDDHLGDVVQENALSEINIPSSLCDIPEQKVVPNLILTSPEVVEESRQTTVSSVASTARSNHVPVAHVLPPSIILSKSVMHNPSIVLQQPDQTSSEEDARSKSDLGQLHLKLHAAEMVPSRKSPVTVQEWVDSLPLSVNSTVFKSTIIKYGPTVTHKSSSAFGLNFCMNDSSRLRMLCVVSVTLMVACRWACSSKRSCV</sequence>
<dbReference type="AlphaFoldDB" id="A0A7R8VNB8"/>
<feature type="region of interest" description="Disordered" evidence="1">
    <location>
        <begin position="69"/>
        <end position="123"/>
    </location>
</feature>